<reference evidence="5 6" key="1">
    <citation type="submission" date="2016-09" db="EMBL/GenBank/DDBJ databases">
        <title>Metabolic pathway, cell adaptation mechanisms and a novel monoxygenase revealed through proteogenomic-transcription analysis of a Sphingomonas haloaromaticamans strain degrading the fungicide ortho-phenylphenol.</title>
        <authorList>
            <person name="Perruchon C."/>
            <person name="Papadopoulou E.S."/>
            <person name="Rousidou C."/>
            <person name="Vasileiadis S."/>
            <person name="Tanou G."/>
            <person name="Amoutzias G."/>
            <person name="Molassiotis A."/>
            <person name="Karpouzas D.G."/>
        </authorList>
    </citation>
    <scope>NUCLEOTIDE SEQUENCE [LARGE SCALE GENOMIC DNA]</scope>
    <source>
        <strain evidence="5 6">P3</strain>
    </source>
</reference>
<evidence type="ECO:0000256" key="1">
    <source>
        <dbReference type="ARBA" id="ARBA00023015"/>
    </source>
</evidence>
<organism evidence="5 6">
    <name type="scientific">Edaphosphingomonas haloaromaticamans</name>
    <dbReference type="NCBI Taxonomy" id="653954"/>
    <lineage>
        <taxon>Bacteria</taxon>
        <taxon>Pseudomonadati</taxon>
        <taxon>Pseudomonadota</taxon>
        <taxon>Alphaproteobacteria</taxon>
        <taxon>Sphingomonadales</taxon>
        <taxon>Rhizorhabdaceae</taxon>
        <taxon>Edaphosphingomonas</taxon>
    </lineage>
</organism>
<dbReference type="InterPro" id="IPR000835">
    <property type="entry name" value="HTH_MarR-typ"/>
</dbReference>
<dbReference type="GO" id="GO:0003677">
    <property type="term" value="F:DNA binding"/>
    <property type="evidence" value="ECO:0007669"/>
    <property type="project" value="UniProtKB-KW"/>
</dbReference>
<dbReference type="SMART" id="SM00347">
    <property type="entry name" value="HTH_MARR"/>
    <property type="match status" value="1"/>
</dbReference>
<evidence type="ECO:0000313" key="6">
    <source>
        <dbReference type="Proteomes" id="UP000179467"/>
    </source>
</evidence>
<keyword evidence="1" id="KW-0805">Transcription regulation</keyword>
<dbReference type="InterPro" id="IPR036390">
    <property type="entry name" value="WH_DNA-bd_sf"/>
</dbReference>
<keyword evidence="2" id="KW-0238">DNA-binding</keyword>
<dbReference type="GO" id="GO:0003700">
    <property type="term" value="F:DNA-binding transcription factor activity"/>
    <property type="evidence" value="ECO:0007669"/>
    <property type="project" value="InterPro"/>
</dbReference>
<protein>
    <submittedName>
        <fullName evidence="5">MarR family protein</fullName>
    </submittedName>
</protein>
<feature type="domain" description="HTH marR-type" evidence="4">
    <location>
        <begin position="1"/>
        <end position="146"/>
    </location>
</feature>
<name>A0A1S1HDU6_9SPHN</name>
<dbReference type="PANTHER" id="PTHR35790:SF4">
    <property type="entry name" value="HTH-TYPE TRANSCRIPTIONAL REGULATOR PCHR"/>
    <property type="match status" value="1"/>
</dbReference>
<keyword evidence="6" id="KW-1185">Reference proteome</keyword>
<accession>A0A1S1HDU6</accession>
<dbReference type="PANTHER" id="PTHR35790">
    <property type="entry name" value="HTH-TYPE TRANSCRIPTIONAL REGULATOR PCHR"/>
    <property type="match status" value="1"/>
</dbReference>
<dbReference type="PRINTS" id="PR00598">
    <property type="entry name" value="HTHMARR"/>
</dbReference>
<dbReference type="InterPro" id="IPR023187">
    <property type="entry name" value="Tscrpt_reg_MarR-type_CS"/>
</dbReference>
<dbReference type="PROSITE" id="PS50995">
    <property type="entry name" value="HTH_MARR_2"/>
    <property type="match status" value="1"/>
</dbReference>
<keyword evidence="3" id="KW-0804">Transcription</keyword>
<dbReference type="PROSITE" id="PS01117">
    <property type="entry name" value="HTH_MARR_1"/>
    <property type="match status" value="1"/>
</dbReference>
<dbReference type="Pfam" id="PF12802">
    <property type="entry name" value="MarR_2"/>
    <property type="match status" value="1"/>
</dbReference>
<evidence type="ECO:0000256" key="2">
    <source>
        <dbReference type="ARBA" id="ARBA00023125"/>
    </source>
</evidence>
<dbReference type="Gene3D" id="1.10.10.10">
    <property type="entry name" value="Winged helix-like DNA-binding domain superfamily/Winged helix DNA-binding domain"/>
    <property type="match status" value="1"/>
</dbReference>
<sequence length="153" mass="16757">MIRAMTDRALHLDSFIPYRLSVATNAVSAVIATLYQRRFAISIAEWRVIAILGESEPLAPRGIVERTKLDKVTVSRAAKALETRGFVARAADAADQRSHRLALTAEGRALYETVAPEALAMEARLLADLAEWERGALDSLLRRVQAAAEACDI</sequence>
<dbReference type="SUPFAM" id="SSF46785">
    <property type="entry name" value="Winged helix' DNA-binding domain"/>
    <property type="match status" value="1"/>
</dbReference>
<evidence type="ECO:0000313" key="5">
    <source>
        <dbReference type="EMBL" id="OHT20409.1"/>
    </source>
</evidence>
<proteinExistence type="predicted"/>
<dbReference type="AlphaFoldDB" id="A0A1S1HDU6"/>
<evidence type="ECO:0000256" key="3">
    <source>
        <dbReference type="ARBA" id="ARBA00023163"/>
    </source>
</evidence>
<gene>
    <name evidence="5" type="ORF">BHE75_02407</name>
</gene>
<comment type="caution">
    <text evidence="5">The sequence shown here is derived from an EMBL/GenBank/DDBJ whole genome shotgun (WGS) entry which is preliminary data.</text>
</comment>
<dbReference type="InterPro" id="IPR052067">
    <property type="entry name" value="Metal_resp_HTH_trans_reg"/>
</dbReference>
<dbReference type="InterPro" id="IPR036388">
    <property type="entry name" value="WH-like_DNA-bd_sf"/>
</dbReference>
<evidence type="ECO:0000259" key="4">
    <source>
        <dbReference type="PROSITE" id="PS50995"/>
    </source>
</evidence>
<dbReference type="EMBL" id="MIPT01000001">
    <property type="protein sequence ID" value="OHT20409.1"/>
    <property type="molecule type" value="Genomic_DNA"/>
</dbReference>
<dbReference type="Proteomes" id="UP000179467">
    <property type="component" value="Unassembled WGS sequence"/>
</dbReference>